<feature type="region of interest" description="Disordered" evidence="1">
    <location>
        <begin position="1"/>
        <end position="28"/>
    </location>
</feature>
<dbReference type="WBParaSite" id="Pan_g14765.t1">
    <property type="protein sequence ID" value="Pan_g14765.t1"/>
    <property type="gene ID" value="Pan_g14765"/>
</dbReference>
<evidence type="ECO:0000313" key="2">
    <source>
        <dbReference type="Proteomes" id="UP000492821"/>
    </source>
</evidence>
<feature type="region of interest" description="Disordered" evidence="1">
    <location>
        <begin position="79"/>
        <end position="114"/>
    </location>
</feature>
<reference evidence="3" key="2">
    <citation type="submission" date="2020-10" db="UniProtKB">
        <authorList>
            <consortium name="WormBaseParasite"/>
        </authorList>
    </citation>
    <scope>IDENTIFICATION</scope>
</reference>
<evidence type="ECO:0000313" key="3">
    <source>
        <dbReference type="WBParaSite" id="Pan_g14765.t1"/>
    </source>
</evidence>
<accession>A0A7E4V0B9</accession>
<protein>
    <submittedName>
        <fullName evidence="3">Uncharacterized protein</fullName>
    </submittedName>
</protein>
<proteinExistence type="predicted"/>
<reference evidence="2" key="1">
    <citation type="journal article" date="2013" name="Genetics">
        <title>The draft genome and transcriptome of Panagrellus redivivus are shaped by the harsh demands of a free-living lifestyle.</title>
        <authorList>
            <person name="Srinivasan J."/>
            <person name="Dillman A.R."/>
            <person name="Macchietto M.G."/>
            <person name="Heikkinen L."/>
            <person name="Lakso M."/>
            <person name="Fracchia K.M."/>
            <person name="Antoshechkin I."/>
            <person name="Mortazavi A."/>
            <person name="Wong G."/>
            <person name="Sternberg P.W."/>
        </authorList>
    </citation>
    <scope>NUCLEOTIDE SEQUENCE [LARGE SCALE GENOMIC DNA]</scope>
    <source>
        <strain evidence="2">MT8872</strain>
    </source>
</reference>
<dbReference type="AlphaFoldDB" id="A0A7E4V0B9"/>
<organism evidence="2 3">
    <name type="scientific">Panagrellus redivivus</name>
    <name type="common">Microworm</name>
    <dbReference type="NCBI Taxonomy" id="6233"/>
    <lineage>
        <taxon>Eukaryota</taxon>
        <taxon>Metazoa</taxon>
        <taxon>Ecdysozoa</taxon>
        <taxon>Nematoda</taxon>
        <taxon>Chromadorea</taxon>
        <taxon>Rhabditida</taxon>
        <taxon>Tylenchina</taxon>
        <taxon>Panagrolaimomorpha</taxon>
        <taxon>Panagrolaimoidea</taxon>
        <taxon>Panagrolaimidae</taxon>
        <taxon>Panagrellus</taxon>
    </lineage>
</organism>
<name>A0A7E4V0B9_PANRE</name>
<sequence>MPKSSAAITPSMKIPAPASPSPEGQFPRACCTPADDNSWRSCFKRHTNEADQKLANLTTKINKGFAGQQKTQTVMVSLPKSKKPLQRRPLAPLNSTSAPSPKSRMVAASKPKPAPMMARALKMMNNRYRR</sequence>
<dbReference type="Proteomes" id="UP000492821">
    <property type="component" value="Unassembled WGS sequence"/>
</dbReference>
<keyword evidence="2" id="KW-1185">Reference proteome</keyword>
<evidence type="ECO:0000256" key="1">
    <source>
        <dbReference type="SAM" id="MobiDB-lite"/>
    </source>
</evidence>
<feature type="compositionally biased region" description="Low complexity" evidence="1">
    <location>
        <begin position="105"/>
        <end position="114"/>
    </location>
</feature>